<name>A0ABS4DCP4_9CHLR</name>
<keyword evidence="4" id="KW-1185">Reference proteome</keyword>
<evidence type="ECO:0000256" key="2">
    <source>
        <dbReference type="SAM" id="Phobius"/>
    </source>
</evidence>
<dbReference type="PANTHER" id="PTHR46580:SF4">
    <property type="entry name" value="ATP_GTP-BINDING PROTEIN"/>
    <property type="match status" value="1"/>
</dbReference>
<dbReference type="SUPFAM" id="SSF69318">
    <property type="entry name" value="Integrin alpha N-terminal domain"/>
    <property type="match status" value="1"/>
</dbReference>
<dbReference type="PROSITE" id="PS00399">
    <property type="entry name" value="SUCCINYL_COA_LIG_2"/>
    <property type="match status" value="1"/>
</dbReference>
<keyword evidence="2" id="KW-0472">Membrane</keyword>
<reference evidence="3 4" key="1">
    <citation type="submission" date="2021-03" db="EMBL/GenBank/DDBJ databases">
        <authorList>
            <person name="Grouzdev D.S."/>
        </authorList>
    </citation>
    <scope>NUCLEOTIDE SEQUENCE [LARGE SCALE GENOMIC DNA]</scope>
    <source>
        <strain evidence="3 4">M50-1</strain>
    </source>
</reference>
<protein>
    <submittedName>
        <fullName evidence="3">VCBS repeat-containing protein</fullName>
    </submittedName>
</protein>
<dbReference type="InterPro" id="IPR028994">
    <property type="entry name" value="Integrin_alpha_N"/>
</dbReference>
<dbReference type="Gene3D" id="2.130.10.130">
    <property type="entry name" value="Integrin alpha, N-terminal"/>
    <property type="match status" value="2"/>
</dbReference>
<comment type="caution">
    <text evidence="3">The sequence shown here is derived from an EMBL/GenBank/DDBJ whole genome shotgun (WGS) entry which is preliminary data.</text>
</comment>
<dbReference type="EMBL" id="SIJK02000030">
    <property type="protein sequence ID" value="MBP1467214.1"/>
    <property type="molecule type" value="Genomic_DNA"/>
</dbReference>
<dbReference type="Pfam" id="PF13517">
    <property type="entry name" value="FG-GAP_3"/>
    <property type="match status" value="3"/>
</dbReference>
<evidence type="ECO:0000313" key="4">
    <source>
        <dbReference type="Proteomes" id="UP001193081"/>
    </source>
</evidence>
<accession>A0ABS4DCP4</accession>
<dbReference type="RefSeq" id="WP_135479431.1">
    <property type="nucleotide sequence ID" value="NZ_SIJK02000030.1"/>
</dbReference>
<proteinExistence type="predicted"/>
<dbReference type="Proteomes" id="UP001193081">
    <property type="component" value="Unassembled WGS sequence"/>
</dbReference>
<evidence type="ECO:0000313" key="3">
    <source>
        <dbReference type="EMBL" id="MBP1467214.1"/>
    </source>
</evidence>
<feature type="transmembrane region" description="Helical" evidence="2">
    <location>
        <begin position="36"/>
        <end position="52"/>
    </location>
</feature>
<dbReference type="InterPro" id="IPR017440">
    <property type="entry name" value="Cit_synth/succinyl-CoA_lig_AS"/>
</dbReference>
<keyword evidence="2" id="KW-1133">Transmembrane helix</keyword>
<gene>
    <name evidence="3" type="ORF">EYB53_015990</name>
</gene>
<dbReference type="InterPro" id="IPR013517">
    <property type="entry name" value="FG-GAP"/>
</dbReference>
<sequence>MNRIVPTITESADELKILLKAEDDVKAAISNRRYRLLFLLPLLVLTGCIGLFERPPQVRQVALADLNGDGAQDIVVANGRFGEPYTFPSEIQYQILYNDGAGNFTASARLPVEMSFGALALGDVDGDQFIDAVFLPNPTIIVNDGAGTLAHPHAVEHEGWISGGVALADLNGNGRLDIFVANCCGGVSFPAAGAPVRLIPENMVFFNAGNGAFHDSGQRMGHAGSTAVALGDLNGDGSPDAFVANGLTFLQIHGDPVWETPNEVWFNDGDGMFTDSLQALGQRESWAVALGDVNGNGFLDAVVGNAGPDEIWINDGQGFFTLLGEVNNGPTRQVFLVDLDGDDVLDLVTAGNTRARVWRNDGQGQLREIRSRIRYSANDAVGVGDMDGDGLPDIVVADVRGCQVWFNQGDGRFQTRRGARCGR</sequence>
<keyword evidence="2" id="KW-0812">Transmembrane</keyword>
<evidence type="ECO:0000256" key="1">
    <source>
        <dbReference type="ARBA" id="ARBA00022729"/>
    </source>
</evidence>
<keyword evidence="1" id="KW-0732">Signal</keyword>
<organism evidence="3 4">
    <name type="scientific">Candidatus Chloroploca mongolica</name>
    <dbReference type="NCBI Taxonomy" id="2528176"/>
    <lineage>
        <taxon>Bacteria</taxon>
        <taxon>Bacillati</taxon>
        <taxon>Chloroflexota</taxon>
        <taxon>Chloroflexia</taxon>
        <taxon>Chloroflexales</taxon>
        <taxon>Chloroflexineae</taxon>
        <taxon>Oscillochloridaceae</taxon>
        <taxon>Candidatus Chloroploca</taxon>
    </lineage>
</organism>
<dbReference type="PANTHER" id="PTHR46580">
    <property type="entry name" value="SENSOR KINASE-RELATED"/>
    <property type="match status" value="1"/>
</dbReference>